<feature type="region of interest" description="Disordered" evidence="1">
    <location>
        <begin position="105"/>
        <end position="136"/>
    </location>
</feature>
<feature type="region of interest" description="Disordered" evidence="1">
    <location>
        <begin position="1"/>
        <end position="68"/>
    </location>
</feature>
<gene>
    <name evidence="2" type="ORF">Sradi_3175300</name>
</gene>
<sequence length="170" mass="17894">MEIPSNPANKQNAVETSDNTQALLEVTAMPPTLVSGEPTPVALAPTPPPPGVVGPVTDPLRRSTSSDTSMKELSPALLGAMQLIVSAAIREQVAVLAHARVVTPSNTDAPEEEAEGDISVPVPSADTRQGAPLLAPQDVPPKWLARFECLQKDLRKVGKELLTVKDKVSL</sequence>
<accession>A0AAW2RFQ5</accession>
<reference evidence="2" key="1">
    <citation type="submission" date="2020-06" db="EMBL/GenBank/DDBJ databases">
        <authorList>
            <person name="Li T."/>
            <person name="Hu X."/>
            <person name="Zhang T."/>
            <person name="Song X."/>
            <person name="Zhang H."/>
            <person name="Dai N."/>
            <person name="Sheng W."/>
            <person name="Hou X."/>
            <person name="Wei L."/>
        </authorList>
    </citation>
    <scope>NUCLEOTIDE SEQUENCE</scope>
    <source>
        <strain evidence="2">G02</strain>
        <tissue evidence="2">Leaf</tissue>
    </source>
</reference>
<protein>
    <submittedName>
        <fullName evidence="2">Uncharacterized protein</fullName>
    </submittedName>
</protein>
<name>A0AAW2RFQ5_SESRA</name>
<evidence type="ECO:0000313" key="2">
    <source>
        <dbReference type="EMBL" id="KAL0378698.1"/>
    </source>
</evidence>
<organism evidence="2">
    <name type="scientific">Sesamum radiatum</name>
    <name type="common">Black benniseed</name>
    <dbReference type="NCBI Taxonomy" id="300843"/>
    <lineage>
        <taxon>Eukaryota</taxon>
        <taxon>Viridiplantae</taxon>
        <taxon>Streptophyta</taxon>
        <taxon>Embryophyta</taxon>
        <taxon>Tracheophyta</taxon>
        <taxon>Spermatophyta</taxon>
        <taxon>Magnoliopsida</taxon>
        <taxon>eudicotyledons</taxon>
        <taxon>Gunneridae</taxon>
        <taxon>Pentapetalae</taxon>
        <taxon>asterids</taxon>
        <taxon>lamiids</taxon>
        <taxon>Lamiales</taxon>
        <taxon>Pedaliaceae</taxon>
        <taxon>Sesamum</taxon>
    </lineage>
</organism>
<evidence type="ECO:0000256" key="1">
    <source>
        <dbReference type="SAM" id="MobiDB-lite"/>
    </source>
</evidence>
<comment type="caution">
    <text evidence="2">The sequence shown here is derived from an EMBL/GenBank/DDBJ whole genome shotgun (WGS) entry which is preliminary data.</text>
</comment>
<feature type="compositionally biased region" description="Polar residues" evidence="1">
    <location>
        <begin position="1"/>
        <end position="22"/>
    </location>
</feature>
<reference evidence="2" key="2">
    <citation type="journal article" date="2024" name="Plant">
        <title>Genomic evolution and insights into agronomic trait innovations of Sesamum species.</title>
        <authorList>
            <person name="Miao H."/>
            <person name="Wang L."/>
            <person name="Qu L."/>
            <person name="Liu H."/>
            <person name="Sun Y."/>
            <person name="Le M."/>
            <person name="Wang Q."/>
            <person name="Wei S."/>
            <person name="Zheng Y."/>
            <person name="Lin W."/>
            <person name="Duan Y."/>
            <person name="Cao H."/>
            <person name="Xiong S."/>
            <person name="Wang X."/>
            <person name="Wei L."/>
            <person name="Li C."/>
            <person name="Ma Q."/>
            <person name="Ju M."/>
            <person name="Zhao R."/>
            <person name="Li G."/>
            <person name="Mu C."/>
            <person name="Tian Q."/>
            <person name="Mei H."/>
            <person name="Zhang T."/>
            <person name="Gao T."/>
            <person name="Zhang H."/>
        </authorList>
    </citation>
    <scope>NUCLEOTIDE SEQUENCE</scope>
    <source>
        <strain evidence="2">G02</strain>
    </source>
</reference>
<proteinExistence type="predicted"/>
<dbReference type="AlphaFoldDB" id="A0AAW2RFQ5"/>
<dbReference type="EMBL" id="JACGWJ010000013">
    <property type="protein sequence ID" value="KAL0378698.1"/>
    <property type="molecule type" value="Genomic_DNA"/>
</dbReference>